<comment type="similarity">
    <text evidence="2">Belongs to the DtxR/MntR family.</text>
</comment>
<dbReference type="Gene3D" id="1.10.60.10">
    <property type="entry name" value="Iron dependent repressor, metal binding and dimerisation domain"/>
    <property type="match status" value="1"/>
</dbReference>
<dbReference type="GO" id="GO:0046983">
    <property type="term" value="F:protein dimerization activity"/>
    <property type="evidence" value="ECO:0007669"/>
    <property type="project" value="InterPro"/>
</dbReference>
<dbReference type="InterPro" id="IPR038157">
    <property type="entry name" value="FeoA_core_dom"/>
</dbReference>
<comment type="subunit">
    <text evidence="3">Homodimer.</text>
</comment>
<dbReference type="Pfam" id="PF01325">
    <property type="entry name" value="Fe_dep_repress"/>
    <property type="match status" value="1"/>
</dbReference>
<evidence type="ECO:0000313" key="13">
    <source>
        <dbReference type="EMBL" id="APB31653.1"/>
    </source>
</evidence>
<evidence type="ECO:0000259" key="12">
    <source>
        <dbReference type="PROSITE" id="PS50944"/>
    </source>
</evidence>
<dbReference type="Pfam" id="PF04023">
    <property type="entry name" value="FeoA"/>
    <property type="match status" value="1"/>
</dbReference>
<dbReference type="InterPro" id="IPR022687">
    <property type="entry name" value="HTH_DTXR"/>
</dbReference>
<dbReference type="PANTHER" id="PTHR33238">
    <property type="entry name" value="IRON (METAL) DEPENDENT REPRESSOR, DTXR FAMILY"/>
    <property type="match status" value="1"/>
</dbReference>
<reference evidence="13 14" key="1">
    <citation type="submission" date="2016-09" db="EMBL/GenBank/DDBJ databases">
        <title>Vagococcus teuberi sp. nov., isolated from the Malian artisanal sour milk fene.</title>
        <authorList>
            <person name="Wullschleger S."/>
            <person name="Seifert C."/>
            <person name="Baumgartner S."/>
            <person name="Lacroix C."/>
            <person name="Bonfoh B."/>
            <person name="Stevens M.J."/>
            <person name="Meile L."/>
        </authorList>
    </citation>
    <scope>NUCLEOTIDE SEQUENCE [LARGE SCALE GENOMIC DNA]</scope>
    <source>
        <strain evidence="13 14">DSM 21459</strain>
    </source>
</reference>
<keyword evidence="8" id="KW-0010">Activator</keyword>
<evidence type="ECO:0000256" key="4">
    <source>
        <dbReference type="ARBA" id="ARBA00022490"/>
    </source>
</evidence>
<evidence type="ECO:0000256" key="10">
    <source>
        <dbReference type="ARBA" id="ARBA00023211"/>
    </source>
</evidence>
<evidence type="ECO:0000256" key="9">
    <source>
        <dbReference type="ARBA" id="ARBA00023163"/>
    </source>
</evidence>
<proteinExistence type="inferred from homology"/>
<dbReference type="GO" id="GO:0046914">
    <property type="term" value="F:transition metal ion binding"/>
    <property type="evidence" value="ECO:0007669"/>
    <property type="project" value="InterPro"/>
</dbReference>
<accession>A0A1J0A6T4</accession>
<dbReference type="KEGG" id="vte:BHY08_07330"/>
<dbReference type="GO" id="GO:0005737">
    <property type="term" value="C:cytoplasm"/>
    <property type="evidence" value="ECO:0007669"/>
    <property type="project" value="UniProtKB-SubCell"/>
</dbReference>
<dbReference type="SUPFAM" id="SSF46785">
    <property type="entry name" value="Winged helix' DNA-binding domain"/>
    <property type="match status" value="1"/>
</dbReference>
<dbReference type="InterPro" id="IPR036390">
    <property type="entry name" value="WH_DNA-bd_sf"/>
</dbReference>
<evidence type="ECO:0000256" key="1">
    <source>
        <dbReference type="ARBA" id="ARBA00004496"/>
    </source>
</evidence>
<dbReference type="Pfam" id="PF02742">
    <property type="entry name" value="Fe_dep_repr_C"/>
    <property type="match status" value="1"/>
</dbReference>
<dbReference type="Gene3D" id="1.10.10.10">
    <property type="entry name" value="Winged helix-like DNA-binding domain superfamily/Winged helix DNA-binding domain"/>
    <property type="match status" value="1"/>
</dbReference>
<evidence type="ECO:0000256" key="11">
    <source>
        <dbReference type="ARBA" id="ARBA00032593"/>
    </source>
</evidence>
<dbReference type="InterPro" id="IPR050536">
    <property type="entry name" value="DtxR_MntR_Metal-Reg"/>
</dbReference>
<evidence type="ECO:0000313" key="14">
    <source>
        <dbReference type="Proteomes" id="UP000191200"/>
    </source>
</evidence>
<evidence type="ECO:0000256" key="2">
    <source>
        <dbReference type="ARBA" id="ARBA00007871"/>
    </source>
</evidence>
<dbReference type="InterPro" id="IPR007167">
    <property type="entry name" value="Fe-transptr_FeoA-like"/>
</dbReference>
<keyword evidence="10" id="KW-0464">Manganese</keyword>
<dbReference type="SUPFAM" id="SSF47979">
    <property type="entry name" value="Iron-dependent repressor protein, dimerization domain"/>
    <property type="match status" value="1"/>
</dbReference>
<dbReference type="AlphaFoldDB" id="A0A1J0A6T4"/>
<feature type="domain" description="HTH dtxR-type" evidence="12">
    <location>
        <begin position="1"/>
        <end position="64"/>
    </location>
</feature>
<evidence type="ECO:0000256" key="5">
    <source>
        <dbReference type="ARBA" id="ARBA00022491"/>
    </source>
</evidence>
<comment type="subcellular location">
    <subcellularLocation>
        <location evidence="1">Cytoplasm</location>
    </subcellularLocation>
</comment>
<dbReference type="EMBL" id="CP017267">
    <property type="protein sequence ID" value="APB31653.1"/>
    <property type="molecule type" value="Genomic_DNA"/>
</dbReference>
<evidence type="ECO:0000256" key="7">
    <source>
        <dbReference type="ARBA" id="ARBA00023125"/>
    </source>
</evidence>
<keyword evidence="5" id="KW-0678">Repressor</keyword>
<sequence length="220" mass="25105">MSRSSNKEDYLKAIYENNGIDEFVSNKTLSQHLHVSPASVSEMVEKLQKDGLIEYKPYTGAKLTLEGLNQTIIIIRNHRIIETFLYDKLGYSLYDLHHLSEELEHVKDSVFFNRLYDYLGNPTNCPHGGIIPTQDNYREQAIIPLTQFSIGDTPIIGRVMDDVSVLTYLDSINLSIGDTITIIDIDEFNELIIFKINKDNSQHHISHKQASIIFSTNETS</sequence>
<dbReference type="InterPro" id="IPR036388">
    <property type="entry name" value="WH-like_DNA-bd_sf"/>
</dbReference>
<dbReference type="GO" id="GO:0003677">
    <property type="term" value="F:DNA binding"/>
    <property type="evidence" value="ECO:0007669"/>
    <property type="project" value="UniProtKB-KW"/>
</dbReference>
<keyword evidence="4" id="KW-0963">Cytoplasm</keyword>
<dbReference type="STRING" id="519472.BHY08_07330"/>
<keyword evidence="7" id="KW-0238">DNA-binding</keyword>
<dbReference type="PANTHER" id="PTHR33238:SF11">
    <property type="entry name" value="TRANSCRIPTIONAL REGULATOR MNTR"/>
    <property type="match status" value="1"/>
</dbReference>
<dbReference type="GO" id="GO:0003700">
    <property type="term" value="F:DNA-binding transcription factor activity"/>
    <property type="evidence" value="ECO:0007669"/>
    <property type="project" value="InterPro"/>
</dbReference>
<dbReference type="InterPro" id="IPR022689">
    <property type="entry name" value="Iron_dep_repressor"/>
</dbReference>
<dbReference type="RefSeq" id="WP_071457246.1">
    <property type="nucleotide sequence ID" value="NZ_CABJEN010000001.1"/>
</dbReference>
<dbReference type="PROSITE" id="PS50944">
    <property type="entry name" value="HTH_DTXR"/>
    <property type="match status" value="1"/>
</dbReference>
<protein>
    <recommendedName>
        <fullName evidence="11">Manganese transport regulator</fullName>
    </recommendedName>
</protein>
<keyword evidence="6" id="KW-0805">Transcription regulation</keyword>
<dbReference type="InterPro" id="IPR001367">
    <property type="entry name" value="Fe_dep_repressor"/>
</dbReference>
<dbReference type="SMART" id="SM00529">
    <property type="entry name" value="HTH_DTXR"/>
    <property type="match status" value="1"/>
</dbReference>
<keyword evidence="9" id="KW-0804">Transcription</keyword>
<gene>
    <name evidence="13" type="ORF">BHY08_07330</name>
</gene>
<evidence type="ECO:0000256" key="3">
    <source>
        <dbReference type="ARBA" id="ARBA00011738"/>
    </source>
</evidence>
<dbReference type="Gene3D" id="2.30.30.90">
    <property type="match status" value="1"/>
</dbReference>
<dbReference type="Proteomes" id="UP000191200">
    <property type="component" value="Chromosome"/>
</dbReference>
<organism evidence="13 14">
    <name type="scientific">Vagococcus teuberi</name>
    <dbReference type="NCBI Taxonomy" id="519472"/>
    <lineage>
        <taxon>Bacteria</taxon>
        <taxon>Bacillati</taxon>
        <taxon>Bacillota</taxon>
        <taxon>Bacilli</taxon>
        <taxon>Lactobacillales</taxon>
        <taxon>Enterococcaceae</taxon>
        <taxon>Vagococcus</taxon>
    </lineage>
</organism>
<dbReference type="OrthoDB" id="9791355at2"/>
<dbReference type="InterPro" id="IPR036421">
    <property type="entry name" value="Fe_dep_repressor_sf"/>
</dbReference>
<name>A0A1J0A6T4_9ENTE</name>
<keyword evidence="14" id="KW-1185">Reference proteome</keyword>
<evidence type="ECO:0000256" key="6">
    <source>
        <dbReference type="ARBA" id="ARBA00023015"/>
    </source>
</evidence>
<evidence type="ECO:0000256" key="8">
    <source>
        <dbReference type="ARBA" id="ARBA00023159"/>
    </source>
</evidence>